<evidence type="ECO:0000313" key="5">
    <source>
        <dbReference type="EMBL" id="ALP53356.1"/>
    </source>
</evidence>
<dbReference type="KEGG" id="tee:Tel_09420"/>
<dbReference type="GO" id="GO:0005829">
    <property type="term" value="C:cytosol"/>
    <property type="evidence" value="ECO:0007669"/>
    <property type="project" value="TreeGrafter"/>
</dbReference>
<dbReference type="InterPro" id="IPR018228">
    <property type="entry name" value="DNase_TatD-rel_CS"/>
</dbReference>
<evidence type="ECO:0000256" key="3">
    <source>
        <dbReference type="ARBA" id="ARBA00022801"/>
    </source>
</evidence>
<dbReference type="EMBL" id="CP013099">
    <property type="protein sequence ID" value="ALP53356.1"/>
    <property type="molecule type" value="Genomic_DNA"/>
</dbReference>
<dbReference type="PANTHER" id="PTHR46124:SF2">
    <property type="entry name" value="D-AMINOACYL-TRNA DEACYLASE"/>
    <property type="match status" value="1"/>
</dbReference>
<gene>
    <name evidence="5" type="ORF">Tel_09420</name>
</gene>
<feature type="binding site" evidence="4">
    <location>
        <position position="131"/>
    </location>
    <ligand>
        <name>a divalent metal cation</name>
        <dbReference type="ChEBI" id="CHEBI:60240"/>
        <label>2</label>
    </ligand>
</feature>
<dbReference type="CDD" id="cd01310">
    <property type="entry name" value="TatD_DNAse"/>
    <property type="match status" value="1"/>
</dbReference>
<dbReference type="STRING" id="1748243.Tel_09420"/>
<protein>
    <recommendedName>
        <fullName evidence="7">DNAase</fullName>
    </recommendedName>
</protein>
<evidence type="ECO:0000256" key="4">
    <source>
        <dbReference type="PIRSR" id="PIRSR005902-1"/>
    </source>
</evidence>
<feature type="binding site" evidence="4">
    <location>
        <position position="156"/>
    </location>
    <ligand>
        <name>a divalent metal cation</name>
        <dbReference type="ChEBI" id="CHEBI:60240"/>
        <label>2</label>
    </ligand>
</feature>
<proteinExistence type="inferred from homology"/>
<feature type="binding site" evidence="4">
    <location>
        <position position="9"/>
    </location>
    <ligand>
        <name>a divalent metal cation</name>
        <dbReference type="ChEBI" id="CHEBI:60240"/>
        <label>1</label>
    </ligand>
</feature>
<dbReference type="PROSITE" id="PS01137">
    <property type="entry name" value="TATD_1"/>
    <property type="match status" value="1"/>
</dbReference>
<evidence type="ECO:0008006" key="7">
    <source>
        <dbReference type="Google" id="ProtNLM"/>
    </source>
</evidence>
<feature type="binding site" evidence="4">
    <location>
        <position position="206"/>
    </location>
    <ligand>
        <name>a divalent metal cation</name>
        <dbReference type="ChEBI" id="CHEBI:60240"/>
        <label>1</label>
    </ligand>
</feature>
<feature type="binding site" evidence="4">
    <location>
        <position position="95"/>
    </location>
    <ligand>
        <name>a divalent metal cation</name>
        <dbReference type="ChEBI" id="CHEBI:60240"/>
        <label>1</label>
    </ligand>
</feature>
<dbReference type="InterPro" id="IPR032466">
    <property type="entry name" value="Metal_Hydrolase"/>
</dbReference>
<dbReference type="GO" id="GO:0016788">
    <property type="term" value="F:hydrolase activity, acting on ester bonds"/>
    <property type="evidence" value="ECO:0007669"/>
    <property type="project" value="InterPro"/>
</dbReference>
<evidence type="ECO:0000256" key="1">
    <source>
        <dbReference type="ARBA" id="ARBA00009275"/>
    </source>
</evidence>
<reference evidence="5" key="1">
    <citation type="submission" date="2015-10" db="EMBL/GenBank/DDBJ databases">
        <title>Description of Candidatus Tenderia electrophaga gen. nov, sp. nov., an Uncultivated Electroautotroph from a Biocathode Enrichment.</title>
        <authorList>
            <person name="Eddie B.J."/>
            <person name="Malanoski A.P."/>
            <person name="Wang Z."/>
            <person name="Hall R.J."/>
            <person name="Oh S.D."/>
            <person name="Heiner C."/>
            <person name="Lin B."/>
            <person name="Strycharz-Glaven S.M."/>
        </authorList>
    </citation>
    <scope>NUCLEOTIDE SEQUENCE [LARGE SCALE GENOMIC DNA]</scope>
    <source>
        <strain evidence="5">NRL1</strain>
    </source>
</reference>
<dbReference type="PANTHER" id="PTHR46124">
    <property type="entry name" value="D-AMINOACYL-TRNA DEACYLASE"/>
    <property type="match status" value="1"/>
</dbReference>
<accession>A0A0S2TDW9</accession>
<dbReference type="Proteomes" id="UP000055136">
    <property type="component" value="Chromosome"/>
</dbReference>
<dbReference type="PIRSF" id="PIRSF005902">
    <property type="entry name" value="DNase_TatD"/>
    <property type="match status" value="1"/>
</dbReference>
<keyword evidence="2 4" id="KW-0479">Metal-binding</keyword>
<name>A0A0S2TDW9_9GAMM</name>
<sequence length="260" mass="29459">MQLIDSHCHLDRLDLEALGGDLDHVFEQARALDVQQMLCVAINLELWPAMMAIVERYEQVYASVGVHPNEDAGEEPSVARLVELAAHPKVIAIGETGLDYFRSEGELEWQRERFRRHIRAARQTGKPLIIHSREAQPDTLNIMAEEGADEFGGIMHCFVDDWETARRAIELNFVISFSGIVTFKNATELKQVARQCPLEKMLVETDSPYLTPMPYRGKSNQPGYTRYVAEHIAELKGISVEEVAAATTENFYRLFPQCRG</sequence>
<keyword evidence="3" id="KW-0378">Hydrolase</keyword>
<keyword evidence="6" id="KW-1185">Reference proteome</keyword>
<dbReference type="NCBIfam" id="TIGR00010">
    <property type="entry name" value="YchF/TatD family DNA exonuclease"/>
    <property type="match status" value="1"/>
</dbReference>
<dbReference type="InterPro" id="IPR001130">
    <property type="entry name" value="TatD-like"/>
</dbReference>
<organism evidence="5 6">
    <name type="scientific">Candidatus Tenderia electrophaga</name>
    <dbReference type="NCBI Taxonomy" id="1748243"/>
    <lineage>
        <taxon>Bacteria</taxon>
        <taxon>Pseudomonadati</taxon>
        <taxon>Pseudomonadota</taxon>
        <taxon>Gammaproteobacteria</taxon>
        <taxon>Candidatus Tenderiales</taxon>
        <taxon>Candidatus Tenderiaceae</taxon>
        <taxon>Candidatus Tenderia</taxon>
    </lineage>
</organism>
<dbReference type="AlphaFoldDB" id="A0A0S2TDW9"/>
<dbReference type="FunFam" id="3.20.20.140:FF:000005">
    <property type="entry name" value="TatD family hydrolase"/>
    <property type="match status" value="1"/>
</dbReference>
<dbReference type="GO" id="GO:0046872">
    <property type="term" value="F:metal ion binding"/>
    <property type="evidence" value="ECO:0007669"/>
    <property type="project" value="UniProtKB-KW"/>
</dbReference>
<comment type="similarity">
    <text evidence="1">Belongs to the metallo-dependent hydrolases superfamily. TatD-type hydrolase family.</text>
</comment>
<evidence type="ECO:0000256" key="2">
    <source>
        <dbReference type="ARBA" id="ARBA00022723"/>
    </source>
</evidence>
<dbReference type="Pfam" id="PF01026">
    <property type="entry name" value="TatD_DNase"/>
    <property type="match status" value="1"/>
</dbReference>
<evidence type="ECO:0000313" key="6">
    <source>
        <dbReference type="Proteomes" id="UP000055136"/>
    </source>
</evidence>
<dbReference type="SUPFAM" id="SSF51556">
    <property type="entry name" value="Metallo-dependent hydrolases"/>
    <property type="match status" value="1"/>
</dbReference>
<feature type="binding site" evidence="4">
    <location>
        <position position="7"/>
    </location>
    <ligand>
        <name>a divalent metal cation</name>
        <dbReference type="ChEBI" id="CHEBI:60240"/>
        <label>1</label>
    </ligand>
</feature>
<dbReference type="GO" id="GO:0004536">
    <property type="term" value="F:DNA nuclease activity"/>
    <property type="evidence" value="ECO:0007669"/>
    <property type="project" value="InterPro"/>
</dbReference>
<dbReference type="Gene3D" id="3.20.20.140">
    <property type="entry name" value="Metal-dependent hydrolases"/>
    <property type="match status" value="1"/>
</dbReference>
<dbReference type="InterPro" id="IPR015991">
    <property type="entry name" value="TatD/YcfH-like"/>
</dbReference>